<dbReference type="RefSeq" id="WP_165933776.1">
    <property type="nucleotide sequence ID" value="NZ_SMAI01000009.1"/>
</dbReference>
<reference evidence="3 4" key="1">
    <citation type="submission" date="2019-03" db="EMBL/GenBank/DDBJ databases">
        <title>Genomic Encyclopedia of Type Strains, Phase IV (KMG-IV): sequencing the most valuable type-strain genomes for metagenomic binning, comparative biology and taxonomic classification.</title>
        <authorList>
            <person name="Goeker M."/>
        </authorList>
    </citation>
    <scope>NUCLEOTIDE SEQUENCE [LARGE SCALE GENOMIC DNA]</scope>
    <source>
        <strain evidence="3 4">DSM 9035</strain>
    </source>
</reference>
<dbReference type="InterPro" id="IPR040079">
    <property type="entry name" value="Glutathione_S-Trfase"/>
</dbReference>
<dbReference type="CDD" id="cd00570">
    <property type="entry name" value="GST_N_family"/>
    <property type="match status" value="1"/>
</dbReference>
<keyword evidence="3" id="KW-0808">Transferase</keyword>
<proteinExistence type="predicted"/>
<evidence type="ECO:0000259" key="2">
    <source>
        <dbReference type="PROSITE" id="PS50405"/>
    </source>
</evidence>
<dbReference type="Proteomes" id="UP000294664">
    <property type="component" value="Unassembled WGS sequence"/>
</dbReference>
<dbReference type="Pfam" id="PF13417">
    <property type="entry name" value="GST_N_3"/>
    <property type="match status" value="1"/>
</dbReference>
<dbReference type="InterPro" id="IPR050983">
    <property type="entry name" value="GST_Omega/HSP26"/>
</dbReference>
<comment type="caution">
    <text evidence="3">The sequence shown here is derived from an EMBL/GenBank/DDBJ whole genome shotgun (WGS) entry which is preliminary data.</text>
</comment>
<name>A0A4R3LXN7_9HYPH</name>
<gene>
    <name evidence="3" type="ORF">EDC64_10955</name>
</gene>
<feature type="domain" description="GST N-terminal" evidence="1">
    <location>
        <begin position="1"/>
        <end position="81"/>
    </location>
</feature>
<dbReference type="CDD" id="cd00299">
    <property type="entry name" value="GST_C_family"/>
    <property type="match status" value="1"/>
</dbReference>
<keyword evidence="4" id="KW-1185">Reference proteome</keyword>
<dbReference type="InterPro" id="IPR010987">
    <property type="entry name" value="Glutathione-S-Trfase_C-like"/>
</dbReference>
<evidence type="ECO:0000313" key="3">
    <source>
        <dbReference type="EMBL" id="TCT03505.1"/>
    </source>
</evidence>
<dbReference type="Gene3D" id="1.20.1050.10">
    <property type="match status" value="1"/>
</dbReference>
<dbReference type="Gene3D" id="3.40.30.10">
    <property type="entry name" value="Glutaredoxin"/>
    <property type="match status" value="1"/>
</dbReference>
<dbReference type="PROSITE" id="PS50404">
    <property type="entry name" value="GST_NTER"/>
    <property type="match status" value="1"/>
</dbReference>
<dbReference type="AlphaFoldDB" id="A0A4R3LXN7"/>
<accession>A0A4R3LXN7</accession>
<dbReference type="SFLD" id="SFLDS00019">
    <property type="entry name" value="Glutathione_Transferase_(cytos"/>
    <property type="match status" value="1"/>
</dbReference>
<dbReference type="PANTHER" id="PTHR43968">
    <property type="match status" value="1"/>
</dbReference>
<organism evidence="3 4">
    <name type="scientific">Aquabacter spiritensis</name>
    <dbReference type="NCBI Taxonomy" id="933073"/>
    <lineage>
        <taxon>Bacteria</taxon>
        <taxon>Pseudomonadati</taxon>
        <taxon>Pseudomonadota</taxon>
        <taxon>Alphaproteobacteria</taxon>
        <taxon>Hyphomicrobiales</taxon>
        <taxon>Xanthobacteraceae</taxon>
        <taxon>Aquabacter</taxon>
    </lineage>
</organism>
<evidence type="ECO:0000259" key="1">
    <source>
        <dbReference type="PROSITE" id="PS50404"/>
    </source>
</evidence>
<dbReference type="PROSITE" id="PS50405">
    <property type="entry name" value="GST_CTER"/>
    <property type="match status" value="1"/>
</dbReference>
<dbReference type="InterPro" id="IPR004045">
    <property type="entry name" value="Glutathione_S-Trfase_N"/>
</dbReference>
<dbReference type="InterPro" id="IPR036282">
    <property type="entry name" value="Glutathione-S-Trfase_C_sf"/>
</dbReference>
<feature type="domain" description="GST C-terminal" evidence="2">
    <location>
        <begin position="86"/>
        <end position="244"/>
    </location>
</feature>
<dbReference type="InterPro" id="IPR036249">
    <property type="entry name" value="Thioredoxin-like_sf"/>
</dbReference>
<dbReference type="SUPFAM" id="SSF52833">
    <property type="entry name" value="Thioredoxin-like"/>
    <property type="match status" value="1"/>
</dbReference>
<dbReference type="SFLD" id="SFLDG00358">
    <property type="entry name" value="Main_(cytGST)"/>
    <property type="match status" value="1"/>
</dbReference>
<dbReference type="SUPFAM" id="SSF47616">
    <property type="entry name" value="GST C-terminal domain-like"/>
    <property type="match status" value="1"/>
</dbReference>
<sequence length="255" mass="29501">MLVLYHAHHSTCSQKVRLVLHEKGLPFEAIQLNLGLKDQLKPDYLALNPNGVVPTLVDDGVPIIESSVICEYLDEKFPQNPLVPSDLVTRARMRAWMHYIEEVPVGAIRVPSFNRAFLYRYDGLDQQRWEEEQMNVRKVRKELFQRMGSPKGFAQDEVDRSLGELTETCRRMDEALAKEGPWLVGAQFTLADVLVMPTIDRMADLGLAHIWESKYPRVAEWYARLQEKPSFQATYYPGSRVSDFLEFRPLYAERD</sequence>
<dbReference type="GO" id="GO:0005737">
    <property type="term" value="C:cytoplasm"/>
    <property type="evidence" value="ECO:0007669"/>
    <property type="project" value="TreeGrafter"/>
</dbReference>
<protein>
    <submittedName>
        <fullName evidence="3">Glutathione S-transferase</fullName>
    </submittedName>
</protein>
<dbReference type="PANTHER" id="PTHR43968:SF6">
    <property type="entry name" value="GLUTATHIONE S-TRANSFERASE OMEGA"/>
    <property type="match status" value="1"/>
</dbReference>
<evidence type="ECO:0000313" key="4">
    <source>
        <dbReference type="Proteomes" id="UP000294664"/>
    </source>
</evidence>
<dbReference type="Pfam" id="PF13410">
    <property type="entry name" value="GST_C_2"/>
    <property type="match status" value="1"/>
</dbReference>
<dbReference type="GO" id="GO:0016740">
    <property type="term" value="F:transferase activity"/>
    <property type="evidence" value="ECO:0007669"/>
    <property type="project" value="UniProtKB-KW"/>
</dbReference>
<dbReference type="EMBL" id="SMAI01000009">
    <property type="protein sequence ID" value="TCT03505.1"/>
    <property type="molecule type" value="Genomic_DNA"/>
</dbReference>